<protein>
    <submittedName>
        <fullName evidence="1">Uncharacterized protein</fullName>
    </submittedName>
</protein>
<gene>
    <name evidence="1" type="ORF">ACFP1K_33165</name>
</gene>
<sequence length="118" mass="11788">MEYLLWGLFGGFAVEGLEFAGAIRRSGKWPWKEPHEIVPLIVSVIIRLLVGGGLAAAAGAAQQINGPFGALAIGVAAPLIIEQLTSQISLTGATGGTLPLVGASAERAADPAGGGDAG</sequence>
<evidence type="ECO:0000313" key="1">
    <source>
        <dbReference type="EMBL" id="MFC6086058.1"/>
    </source>
</evidence>
<dbReference type="Proteomes" id="UP001596137">
    <property type="component" value="Unassembled WGS sequence"/>
</dbReference>
<organism evidence="1 2">
    <name type="scientific">Sphaerisporangium aureirubrum</name>
    <dbReference type="NCBI Taxonomy" id="1544736"/>
    <lineage>
        <taxon>Bacteria</taxon>
        <taxon>Bacillati</taxon>
        <taxon>Actinomycetota</taxon>
        <taxon>Actinomycetes</taxon>
        <taxon>Streptosporangiales</taxon>
        <taxon>Streptosporangiaceae</taxon>
        <taxon>Sphaerisporangium</taxon>
    </lineage>
</organism>
<accession>A0ABW1NT41</accession>
<proteinExistence type="predicted"/>
<dbReference type="EMBL" id="JBHSRF010000076">
    <property type="protein sequence ID" value="MFC6086058.1"/>
    <property type="molecule type" value="Genomic_DNA"/>
</dbReference>
<keyword evidence="2" id="KW-1185">Reference proteome</keyword>
<evidence type="ECO:0000313" key="2">
    <source>
        <dbReference type="Proteomes" id="UP001596137"/>
    </source>
</evidence>
<reference evidence="2" key="1">
    <citation type="journal article" date="2019" name="Int. J. Syst. Evol. Microbiol.">
        <title>The Global Catalogue of Microorganisms (GCM) 10K type strain sequencing project: providing services to taxonomists for standard genome sequencing and annotation.</title>
        <authorList>
            <consortium name="The Broad Institute Genomics Platform"/>
            <consortium name="The Broad Institute Genome Sequencing Center for Infectious Disease"/>
            <person name="Wu L."/>
            <person name="Ma J."/>
        </authorList>
    </citation>
    <scope>NUCLEOTIDE SEQUENCE [LARGE SCALE GENOMIC DNA]</scope>
    <source>
        <strain evidence="2">JCM 30346</strain>
    </source>
</reference>
<name>A0ABW1NT41_9ACTN</name>
<comment type="caution">
    <text evidence="1">The sequence shown here is derived from an EMBL/GenBank/DDBJ whole genome shotgun (WGS) entry which is preliminary data.</text>
</comment>
<dbReference type="RefSeq" id="WP_380760863.1">
    <property type="nucleotide sequence ID" value="NZ_JBHSRF010000076.1"/>
</dbReference>